<dbReference type="InterPro" id="IPR009091">
    <property type="entry name" value="RCC1/BLIP-II"/>
</dbReference>
<evidence type="ECO:0000313" key="2">
    <source>
        <dbReference type="Proteomes" id="UP000601435"/>
    </source>
</evidence>
<organism evidence="1 2">
    <name type="scientific">Symbiodinium necroappetens</name>
    <dbReference type="NCBI Taxonomy" id="1628268"/>
    <lineage>
        <taxon>Eukaryota</taxon>
        <taxon>Sar</taxon>
        <taxon>Alveolata</taxon>
        <taxon>Dinophyceae</taxon>
        <taxon>Suessiales</taxon>
        <taxon>Symbiodiniaceae</taxon>
        <taxon>Symbiodinium</taxon>
    </lineage>
</organism>
<dbReference type="Gene3D" id="2.130.10.30">
    <property type="entry name" value="Regulator of chromosome condensation 1/beta-lactamase-inhibitor protein II"/>
    <property type="match status" value="1"/>
</dbReference>
<comment type="caution">
    <text evidence="1">The sequence shown here is derived from an EMBL/GenBank/DDBJ whole genome shotgun (WGS) entry which is preliminary data.</text>
</comment>
<accession>A0A812N4L7</accession>
<evidence type="ECO:0000313" key="1">
    <source>
        <dbReference type="EMBL" id="CAE7275675.1"/>
    </source>
</evidence>
<proteinExistence type="predicted"/>
<dbReference type="Proteomes" id="UP000601435">
    <property type="component" value="Unassembled WGS sequence"/>
</dbReference>
<sequence>VQQQLTQVVHIQATRSAFAALREDGSVVAWGSPGDGGDCHSVADRLVAVSEIQAARGAFAALLADGSVVCWGQEDRGGNCAAVQEQLLDVQQIQACSDAFAAIRRDGTVVTWGHPPCGGDSSSVQSQLKDVWSIQSTGTAFVATLRLCSWRLAHGSWTGLQASRLDAPCSMACSFWRHEHPEEQPERDFLNVRTRDMCPSTMRIQRSPPFWSSQYCGEATMQTEVDEARMLVSHDAPTRTVAKVPRGGSDGFAETRILEFRV</sequence>
<feature type="non-terminal residue" evidence="1">
    <location>
        <position position="1"/>
    </location>
</feature>
<dbReference type="OrthoDB" id="5370059at2759"/>
<gene>
    <name evidence="1" type="primary">HERC2</name>
    <name evidence="1" type="ORF">SNEC2469_LOCUS6684</name>
</gene>
<keyword evidence="2" id="KW-1185">Reference proteome</keyword>
<dbReference type="AlphaFoldDB" id="A0A812N4L7"/>
<name>A0A812N4L7_9DINO</name>
<dbReference type="SUPFAM" id="SSF50985">
    <property type="entry name" value="RCC1/BLIP-II"/>
    <property type="match status" value="1"/>
</dbReference>
<dbReference type="EMBL" id="CAJNJA010011611">
    <property type="protein sequence ID" value="CAE7275675.1"/>
    <property type="molecule type" value="Genomic_DNA"/>
</dbReference>
<protein>
    <submittedName>
        <fullName evidence="1">HERC2 protein</fullName>
    </submittedName>
</protein>
<reference evidence="1" key="1">
    <citation type="submission" date="2021-02" db="EMBL/GenBank/DDBJ databases">
        <authorList>
            <person name="Dougan E. K."/>
            <person name="Rhodes N."/>
            <person name="Thang M."/>
            <person name="Chan C."/>
        </authorList>
    </citation>
    <scope>NUCLEOTIDE SEQUENCE</scope>
</reference>